<sequence length="480" mass="55746">MERRELANKIEQICEIMRRDGLTILGYMEQLSWLIFLKIFEDLEKERKLEAEFEGKEYEPIIDPEFSWSSWAKKDMRAEDLKNFIELELLPYLRSLHGSKERNLIATVFAEIRQQMRDPFNLKEVILMLNDIDFTNPEDSHTLSQVYEELLMMMGREGGAAGEYYTPRPLVRLMVKIVNPKIGETVFDPFCGSCGFLIESFKHMKEQRKLTTEEYRMLLEKTFYGQELKALPYLIGTMNCILHGLLLPNIVRKDTFEENVVTTPSQRFDVILTNPPFGGSVAEDSRNNLPVPTSSTELAALQYCMRKLKKGGRCGIVLPEGVLFRGGAHKMVRMELLKEFNVHTIISLPPGTFAYISPKGGTGPKANLVFFDRTGPTKEIWYYELIPPNRESYTKANPVKDEHLIDCYEKWKNREISENSWIVSIEEIRERDYDLTARNPNKKQEMVYVEPEELVESILEKERQILEILEELRSVLGDKS</sequence>
<reference evidence="9" key="1">
    <citation type="journal article" date="2020" name="mSystems">
        <title>Genome- and Community-Level Interaction Insights into Carbon Utilization and Element Cycling Functions of Hydrothermarchaeota in Hydrothermal Sediment.</title>
        <authorList>
            <person name="Zhou Z."/>
            <person name="Liu Y."/>
            <person name="Xu W."/>
            <person name="Pan J."/>
            <person name="Luo Z.H."/>
            <person name="Li M."/>
        </authorList>
    </citation>
    <scope>NUCLEOTIDE SEQUENCE [LARGE SCALE GENOMIC DNA]</scope>
    <source>
        <strain evidence="9">SpSt-97</strain>
    </source>
</reference>
<name>A0A7C3YGI3_9EURY</name>
<dbReference type="PRINTS" id="PR00507">
    <property type="entry name" value="N12N6MTFRASE"/>
</dbReference>
<evidence type="ECO:0000313" key="9">
    <source>
        <dbReference type="EMBL" id="HGE67060.1"/>
    </source>
</evidence>
<dbReference type="InterPro" id="IPR002052">
    <property type="entry name" value="DNA_methylase_N6_adenine_CS"/>
</dbReference>
<dbReference type="GO" id="GO:0003677">
    <property type="term" value="F:DNA binding"/>
    <property type="evidence" value="ECO:0007669"/>
    <property type="project" value="InterPro"/>
</dbReference>
<dbReference type="EMBL" id="DTPI01000039">
    <property type="protein sequence ID" value="HGE67060.1"/>
    <property type="molecule type" value="Genomic_DNA"/>
</dbReference>
<keyword evidence="2" id="KW-0489">Methyltransferase</keyword>
<accession>A0A7C3YGI3</accession>
<dbReference type="EC" id="2.1.1.72" evidence="1"/>
<dbReference type="GO" id="GO:0009307">
    <property type="term" value="P:DNA restriction-modification system"/>
    <property type="evidence" value="ECO:0007669"/>
    <property type="project" value="UniProtKB-KW"/>
</dbReference>
<protein>
    <recommendedName>
        <fullName evidence="1">site-specific DNA-methyltransferase (adenine-specific)</fullName>
        <ecNumber evidence="1">2.1.1.72</ecNumber>
    </recommendedName>
</protein>
<keyword evidence="5" id="KW-0680">Restriction system</keyword>
<dbReference type="InterPro" id="IPR029063">
    <property type="entry name" value="SAM-dependent_MTases_sf"/>
</dbReference>
<dbReference type="GO" id="GO:0008170">
    <property type="term" value="F:N-methyltransferase activity"/>
    <property type="evidence" value="ECO:0007669"/>
    <property type="project" value="InterPro"/>
</dbReference>
<evidence type="ECO:0000256" key="6">
    <source>
        <dbReference type="ARBA" id="ARBA00047942"/>
    </source>
</evidence>
<comment type="caution">
    <text evidence="9">The sequence shown here is derived from an EMBL/GenBank/DDBJ whole genome shotgun (WGS) entry which is preliminary data.</text>
</comment>
<dbReference type="Pfam" id="PF02384">
    <property type="entry name" value="N6_Mtase"/>
    <property type="match status" value="1"/>
</dbReference>
<dbReference type="Gene3D" id="3.40.50.150">
    <property type="entry name" value="Vaccinia Virus protein VP39"/>
    <property type="match status" value="1"/>
</dbReference>
<dbReference type="Pfam" id="PF12161">
    <property type="entry name" value="HsdM_N"/>
    <property type="match status" value="1"/>
</dbReference>
<dbReference type="Gene3D" id="1.20.1260.30">
    <property type="match status" value="1"/>
</dbReference>
<dbReference type="PANTHER" id="PTHR42933:SF4">
    <property type="entry name" value="TYPE I RESTRICTION ENZYME ECOKI METHYLASE SUBUNIT"/>
    <property type="match status" value="1"/>
</dbReference>
<proteinExistence type="predicted"/>
<evidence type="ECO:0000256" key="2">
    <source>
        <dbReference type="ARBA" id="ARBA00022603"/>
    </source>
</evidence>
<dbReference type="PROSITE" id="PS00092">
    <property type="entry name" value="N6_MTASE"/>
    <property type="match status" value="1"/>
</dbReference>
<dbReference type="InterPro" id="IPR003356">
    <property type="entry name" value="DNA_methylase_A-5"/>
</dbReference>
<keyword evidence="4" id="KW-0949">S-adenosyl-L-methionine</keyword>
<dbReference type="GO" id="GO:0009007">
    <property type="term" value="F:site-specific DNA-methyltransferase (adenine-specific) activity"/>
    <property type="evidence" value="ECO:0007669"/>
    <property type="project" value="UniProtKB-EC"/>
</dbReference>
<evidence type="ECO:0000259" key="8">
    <source>
        <dbReference type="Pfam" id="PF12161"/>
    </source>
</evidence>
<dbReference type="GO" id="GO:0032259">
    <property type="term" value="P:methylation"/>
    <property type="evidence" value="ECO:0007669"/>
    <property type="project" value="UniProtKB-KW"/>
</dbReference>
<comment type="catalytic activity">
    <reaction evidence="6">
        <text>a 2'-deoxyadenosine in DNA + S-adenosyl-L-methionine = an N(6)-methyl-2'-deoxyadenosine in DNA + S-adenosyl-L-homocysteine + H(+)</text>
        <dbReference type="Rhea" id="RHEA:15197"/>
        <dbReference type="Rhea" id="RHEA-COMP:12418"/>
        <dbReference type="Rhea" id="RHEA-COMP:12419"/>
        <dbReference type="ChEBI" id="CHEBI:15378"/>
        <dbReference type="ChEBI" id="CHEBI:57856"/>
        <dbReference type="ChEBI" id="CHEBI:59789"/>
        <dbReference type="ChEBI" id="CHEBI:90615"/>
        <dbReference type="ChEBI" id="CHEBI:90616"/>
        <dbReference type="EC" id="2.1.1.72"/>
    </reaction>
</comment>
<dbReference type="InterPro" id="IPR038333">
    <property type="entry name" value="T1MK-like_N_sf"/>
</dbReference>
<gene>
    <name evidence="9" type="ORF">ENX77_08120</name>
</gene>
<keyword evidence="3" id="KW-0808">Transferase</keyword>
<dbReference type="InterPro" id="IPR051537">
    <property type="entry name" value="DNA_Adenine_Mtase"/>
</dbReference>
<feature type="domain" description="DNA methylase adenine-specific" evidence="7">
    <location>
        <begin position="139"/>
        <end position="444"/>
    </location>
</feature>
<dbReference type="AlphaFoldDB" id="A0A7C3YGI3"/>
<evidence type="ECO:0000256" key="4">
    <source>
        <dbReference type="ARBA" id="ARBA00022691"/>
    </source>
</evidence>
<organism evidence="9">
    <name type="scientific">Geoglobus ahangari</name>
    <dbReference type="NCBI Taxonomy" id="113653"/>
    <lineage>
        <taxon>Archaea</taxon>
        <taxon>Methanobacteriati</taxon>
        <taxon>Methanobacteriota</taxon>
        <taxon>Archaeoglobi</taxon>
        <taxon>Archaeoglobales</taxon>
        <taxon>Archaeoglobaceae</taxon>
        <taxon>Geoglobus</taxon>
    </lineage>
</organism>
<evidence type="ECO:0000256" key="3">
    <source>
        <dbReference type="ARBA" id="ARBA00022679"/>
    </source>
</evidence>
<evidence type="ECO:0000256" key="1">
    <source>
        <dbReference type="ARBA" id="ARBA00011900"/>
    </source>
</evidence>
<dbReference type="SUPFAM" id="SSF53335">
    <property type="entry name" value="S-adenosyl-L-methionine-dependent methyltransferases"/>
    <property type="match status" value="1"/>
</dbReference>
<dbReference type="PANTHER" id="PTHR42933">
    <property type="entry name" value="SLR6095 PROTEIN"/>
    <property type="match status" value="1"/>
</dbReference>
<feature type="domain" description="N6 adenine-specific DNA methyltransferase N-terminal" evidence="8">
    <location>
        <begin position="6"/>
        <end position="126"/>
    </location>
</feature>
<dbReference type="InterPro" id="IPR022749">
    <property type="entry name" value="D12N6_MeTrfase_N"/>
</dbReference>
<evidence type="ECO:0000256" key="5">
    <source>
        <dbReference type="ARBA" id="ARBA00022747"/>
    </source>
</evidence>
<evidence type="ECO:0000259" key="7">
    <source>
        <dbReference type="Pfam" id="PF02384"/>
    </source>
</evidence>